<evidence type="ECO:0000313" key="4">
    <source>
        <dbReference type="Proteomes" id="UP000652761"/>
    </source>
</evidence>
<keyword evidence="1" id="KW-0175">Coiled coil</keyword>
<dbReference type="AlphaFoldDB" id="A0A843UZ04"/>
<dbReference type="EMBL" id="NMUH01001097">
    <property type="protein sequence ID" value="MQL88868.1"/>
    <property type="molecule type" value="Genomic_DNA"/>
</dbReference>
<feature type="region of interest" description="Disordered" evidence="2">
    <location>
        <begin position="62"/>
        <end position="127"/>
    </location>
</feature>
<comment type="caution">
    <text evidence="3">The sequence shown here is derived from an EMBL/GenBank/DDBJ whole genome shotgun (WGS) entry which is preliminary data.</text>
</comment>
<reference evidence="3" key="1">
    <citation type="submission" date="2017-07" db="EMBL/GenBank/DDBJ databases">
        <title>Taro Niue Genome Assembly and Annotation.</title>
        <authorList>
            <person name="Atibalentja N."/>
            <person name="Keating K."/>
            <person name="Fields C.J."/>
        </authorList>
    </citation>
    <scope>NUCLEOTIDE SEQUENCE</scope>
    <source>
        <strain evidence="3">Niue_2</strain>
        <tissue evidence="3">Leaf</tissue>
    </source>
</reference>
<dbReference type="SUPFAM" id="SSF46934">
    <property type="entry name" value="UBA-like"/>
    <property type="match status" value="1"/>
</dbReference>
<dbReference type="Proteomes" id="UP000652761">
    <property type="component" value="Unassembled WGS sequence"/>
</dbReference>
<feature type="compositionally biased region" description="Low complexity" evidence="2">
    <location>
        <begin position="71"/>
        <end position="88"/>
    </location>
</feature>
<feature type="coiled-coil region" evidence="1">
    <location>
        <begin position="135"/>
        <end position="162"/>
    </location>
</feature>
<dbReference type="Gene3D" id="1.10.8.10">
    <property type="entry name" value="DNA helicase RuvA subunit, C-terminal domain"/>
    <property type="match status" value="1"/>
</dbReference>
<keyword evidence="4" id="KW-1185">Reference proteome</keyword>
<organism evidence="3 4">
    <name type="scientific">Colocasia esculenta</name>
    <name type="common">Wild taro</name>
    <name type="synonym">Arum esculentum</name>
    <dbReference type="NCBI Taxonomy" id="4460"/>
    <lineage>
        <taxon>Eukaryota</taxon>
        <taxon>Viridiplantae</taxon>
        <taxon>Streptophyta</taxon>
        <taxon>Embryophyta</taxon>
        <taxon>Tracheophyta</taxon>
        <taxon>Spermatophyta</taxon>
        <taxon>Magnoliopsida</taxon>
        <taxon>Liliopsida</taxon>
        <taxon>Araceae</taxon>
        <taxon>Aroideae</taxon>
        <taxon>Colocasieae</taxon>
        <taxon>Colocasia</taxon>
    </lineage>
</organism>
<protein>
    <submittedName>
        <fullName evidence="3">Uncharacterized protein</fullName>
    </submittedName>
</protein>
<name>A0A843UZ04_COLES</name>
<feature type="compositionally biased region" description="Low complexity" evidence="2">
    <location>
        <begin position="118"/>
        <end position="127"/>
    </location>
</feature>
<dbReference type="OrthoDB" id="696374at2759"/>
<dbReference type="Pfam" id="PF14555">
    <property type="entry name" value="UBA_4"/>
    <property type="match status" value="1"/>
</dbReference>
<evidence type="ECO:0000256" key="2">
    <source>
        <dbReference type="SAM" id="MobiDB-lite"/>
    </source>
</evidence>
<evidence type="ECO:0000256" key="1">
    <source>
        <dbReference type="SAM" id="Coils"/>
    </source>
</evidence>
<proteinExistence type="predicted"/>
<feature type="compositionally biased region" description="Gly residues" evidence="2">
    <location>
        <begin position="1"/>
        <end position="16"/>
    </location>
</feature>
<evidence type="ECO:0000313" key="3">
    <source>
        <dbReference type="EMBL" id="MQL88868.1"/>
    </source>
</evidence>
<accession>A0A843UZ04</accession>
<sequence length="171" mass="18671">MSEGTGGGSTGGGGGSAHPPPQEDQQNLIESFCGITSSTPAEAIFFLESNSWQLDTALQSFDGANDDDTARSLPPAVPAAASRLAAPASRRHQLQEDDEDYVPPVADKSPRQHPPTRSTVAAMASSSGTGSAWFEELRRQRVEELRRELEQSEDSIRFYDDEYEAHLRRFF</sequence>
<dbReference type="InterPro" id="IPR009060">
    <property type="entry name" value="UBA-like_sf"/>
</dbReference>
<gene>
    <name evidence="3" type="ORF">Taro_021441</name>
</gene>
<feature type="region of interest" description="Disordered" evidence="2">
    <location>
        <begin position="1"/>
        <end position="29"/>
    </location>
</feature>